<evidence type="ECO:0000313" key="2">
    <source>
        <dbReference type="MGI" id="MGI:2144114"/>
    </source>
</evidence>
<gene>
    <name evidence="2" type="primary">Tug1</name>
</gene>
<dbReference type="EMBL" id="BC057363">
    <property type="protein sequence ID" value="AAH57363.1"/>
    <property type="molecule type" value="mRNA"/>
</dbReference>
<organism evidence="1">
    <name type="scientific">Mus musculus</name>
    <name type="common">Mouse</name>
    <dbReference type="NCBI Taxonomy" id="10090"/>
    <lineage>
        <taxon>Eukaryota</taxon>
        <taxon>Metazoa</taxon>
        <taxon>Chordata</taxon>
        <taxon>Craniata</taxon>
        <taxon>Vertebrata</taxon>
        <taxon>Euteleostomi</taxon>
        <taxon>Mammalia</taxon>
        <taxon>Eutheria</taxon>
        <taxon>Euarchontoglires</taxon>
        <taxon>Glires</taxon>
        <taxon>Rodentia</taxon>
        <taxon>Myomorpha</taxon>
        <taxon>Muroidea</taxon>
        <taxon>Muridae</taxon>
        <taxon>Murinae</taxon>
        <taxon>Mus</taxon>
        <taxon>Mus</taxon>
    </lineage>
</organism>
<dbReference type="AGR" id="MGI:2144114"/>
<name>Q6PFY3_MOUSE</name>
<protein>
    <submittedName>
        <fullName evidence="1">Uncharacterized protein</fullName>
    </submittedName>
</protein>
<sequence>MDSRLPDFQELDL</sequence>
<reference evidence="1" key="1">
    <citation type="journal article" date="2004" name="Genome Res.">
        <title>The status, quality, and expansion of the NIH full-length cDNA project: the Mammalian Gene Collection (MGC).</title>
        <authorList>
            <consortium name="The MGC Project Team"/>
            <person name="Gerhard D.S."/>
            <person name="Wagner L."/>
            <person name="Feingold E.A."/>
            <person name="Shenmen C.M."/>
            <person name="Grouse L.H."/>
            <person name="Schuler G."/>
            <person name="Klein S.L."/>
            <person name="Old S."/>
            <person name="Rasooly R."/>
            <person name="Good P."/>
            <person name="Guyer M."/>
            <person name="Peck A.M."/>
            <person name="Derge J.G."/>
            <person name="Lipman D."/>
            <person name="Collins F.S."/>
            <person name="Jang W."/>
            <person name="Sherry S."/>
            <person name="Feolo M."/>
            <person name="Misquitta L."/>
            <person name="Lee E."/>
            <person name="Rotmistrovsky K."/>
            <person name="Greenhut S.F."/>
            <person name="Schaefer C.F."/>
            <person name="Buetow K."/>
            <person name="Bonner T.I."/>
            <person name="Haussler D."/>
            <person name="Kent J."/>
            <person name="Kiekhaus M."/>
            <person name="Furey T."/>
            <person name="Brent M."/>
            <person name="Prange C."/>
            <person name="Schreiber K."/>
            <person name="Shapiro N."/>
            <person name="Bhat N.K."/>
            <person name="Hopkins R.F."/>
            <person name="Hsie F."/>
            <person name="Driscoll T."/>
            <person name="Soares M.B."/>
            <person name="Casavant T.L."/>
            <person name="Scheetz T.E."/>
            <person name="Brown-stein M.J."/>
            <person name="Usdin T.B."/>
            <person name="Toshiyuki S."/>
            <person name="Carninci P."/>
            <person name="Piao Y."/>
            <person name="Dudekula D.B."/>
            <person name="Ko M.S."/>
            <person name="Kawakami K."/>
            <person name="Suzuki Y."/>
            <person name="Sugano S."/>
            <person name="Gruber C.E."/>
            <person name="Smith M.R."/>
            <person name="Simmons B."/>
            <person name="Moore T."/>
            <person name="Waterman R."/>
            <person name="Johnson S.L."/>
            <person name="Ruan Y."/>
            <person name="Wei C.L."/>
            <person name="Mathavan S."/>
            <person name="Gunaratne P.H."/>
            <person name="Wu J."/>
            <person name="Garcia A.M."/>
            <person name="Hulyk S.W."/>
            <person name="Fuh E."/>
            <person name="Yuan Y."/>
            <person name="Sneed A."/>
            <person name="Kowis C."/>
            <person name="Hodgson A."/>
            <person name="Muzny D.M."/>
            <person name="McPherson J."/>
            <person name="Gibbs R.A."/>
            <person name="Fahey J."/>
            <person name="Helton E."/>
            <person name="Ketteman M."/>
            <person name="Madan A."/>
            <person name="Rodrigues S."/>
            <person name="Sanchez A."/>
            <person name="Whiting M."/>
            <person name="Madari A."/>
            <person name="Young A.C."/>
            <person name="Wetherby K.D."/>
            <person name="Granite S.J."/>
            <person name="Kwong P.N."/>
            <person name="Brinkley C.P."/>
            <person name="Pearson R.L."/>
            <person name="Bouffard G.G."/>
            <person name="Blakesly R.W."/>
            <person name="Green E.D."/>
            <person name="Dickson M.C."/>
            <person name="Rodriguez A.C."/>
            <person name="Grimwood J."/>
            <person name="Schmutz J."/>
            <person name="Myers R.M."/>
            <person name="Butterfield Y.S."/>
            <person name="Griffith M."/>
            <person name="Griffith O.L."/>
            <person name="Krzywinski M.I."/>
            <person name="Liao N."/>
            <person name="Morin R."/>
            <person name="Morrin R."/>
            <person name="Palmquist D."/>
            <person name="Petrescu A.S."/>
            <person name="Skalska U."/>
            <person name="Smailus D.E."/>
            <person name="Stott J.M."/>
            <person name="Schnerch A."/>
            <person name="Schein J.E."/>
            <person name="Jones S.J."/>
            <person name="Holt R.A."/>
            <person name="Baross A."/>
            <person name="Marra M.A."/>
            <person name="Clifton S."/>
            <person name="Makowski K.A."/>
            <person name="Bosak S."/>
            <person name="Malek J."/>
        </authorList>
    </citation>
    <scope>NUCLEOTIDE SEQUENCE [LARGE SCALE MRNA]</scope>
    <source>
        <strain evidence="1">C57BL/6</strain>
        <tissue evidence="1">Brain</tissue>
    </source>
</reference>
<dbReference type="MGI" id="MGI:2144114">
    <property type="gene designation" value="Tug1"/>
</dbReference>
<accession>Q6PFY3</accession>
<evidence type="ECO:0000313" key="1">
    <source>
        <dbReference type="EMBL" id="AAH57363.1"/>
    </source>
</evidence>
<proteinExistence type="evidence at transcript level"/>